<gene>
    <name evidence="1" type="ORF">SAMN02745206_00284</name>
</gene>
<evidence type="ECO:0000313" key="2">
    <source>
        <dbReference type="Proteomes" id="UP000184076"/>
    </source>
</evidence>
<dbReference type="AlphaFoldDB" id="A0A1M4THG4"/>
<dbReference type="InterPro" id="IPR045441">
    <property type="entry name" value="DUF6506"/>
</dbReference>
<name>A0A1M4THG4_9BACT</name>
<dbReference type="STRING" id="1121391.SAMN02745206_00284"/>
<dbReference type="Proteomes" id="UP000184076">
    <property type="component" value="Unassembled WGS sequence"/>
</dbReference>
<organism evidence="1 2">
    <name type="scientific">Desulfacinum infernum DSM 9756</name>
    <dbReference type="NCBI Taxonomy" id="1121391"/>
    <lineage>
        <taxon>Bacteria</taxon>
        <taxon>Pseudomonadati</taxon>
        <taxon>Thermodesulfobacteriota</taxon>
        <taxon>Syntrophobacteria</taxon>
        <taxon>Syntrophobacterales</taxon>
        <taxon>Syntrophobacteraceae</taxon>
        <taxon>Desulfacinum</taxon>
    </lineage>
</organism>
<dbReference type="RefSeq" id="WP_073036259.1">
    <property type="nucleotide sequence ID" value="NZ_FQVB01000004.1"/>
</dbReference>
<reference evidence="2" key="1">
    <citation type="submission" date="2016-11" db="EMBL/GenBank/DDBJ databases">
        <authorList>
            <person name="Varghese N."/>
            <person name="Submissions S."/>
        </authorList>
    </citation>
    <scope>NUCLEOTIDE SEQUENCE [LARGE SCALE GENOMIC DNA]</scope>
    <source>
        <strain evidence="2">DSM 9756</strain>
    </source>
</reference>
<dbReference type="Pfam" id="PF20116">
    <property type="entry name" value="DUF6506"/>
    <property type="match status" value="1"/>
</dbReference>
<dbReference type="OrthoDB" id="8595161at2"/>
<protein>
    <submittedName>
        <fullName evidence="1">Uncharacterized protein</fullName>
    </submittedName>
</protein>
<evidence type="ECO:0000313" key="1">
    <source>
        <dbReference type="EMBL" id="SHE43942.1"/>
    </source>
</evidence>
<accession>A0A1M4THG4</accession>
<proteinExistence type="predicted"/>
<sequence>MADILKAAFIFVAPEADPQTHRQWVQTPKVHLLVVGVGNYRQAAQTAKDLVEKEGIAAIELCGGFGNKGTALVTEAVGRSVPVGVVRFDIHPGLGNASGDAFF</sequence>
<keyword evidence="2" id="KW-1185">Reference proteome</keyword>
<dbReference type="EMBL" id="FQVB01000004">
    <property type="protein sequence ID" value="SHE43942.1"/>
    <property type="molecule type" value="Genomic_DNA"/>
</dbReference>